<reference evidence="3" key="1">
    <citation type="journal article" date="2023" name="Commun. Biol.">
        <title>Genome analysis of Parmales, the sister group of diatoms, reveals the evolutionary specialization of diatoms from phago-mixotrophs to photoautotrophs.</title>
        <authorList>
            <person name="Ban H."/>
            <person name="Sato S."/>
            <person name="Yoshikawa S."/>
            <person name="Yamada K."/>
            <person name="Nakamura Y."/>
            <person name="Ichinomiya M."/>
            <person name="Sato N."/>
            <person name="Blanc-Mathieu R."/>
            <person name="Endo H."/>
            <person name="Kuwata A."/>
            <person name="Ogata H."/>
        </authorList>
    </citation>
    <scope>NUCLEOTIDE SEQUENCE [LARGE SCALE GENOMIC DNA]</scope>
    <source>
        <strain evidence="3">NIES 3700</strain>
    </source>
</reference>
<evidence type="ECO:0000313" key="3">
    <source>
        <dbReference type="Proteomes" id="UP001165122"/>
    </source>
</evidence>
<keyword evidence="1" id="KW-0732">Signal</keyword>
<dbReference type="EMBL" id="BRXW01000458">
    <property type="protein sequence ID" value="GMH56976.1"/>
    <property type="molecule type" value="Genomic_DNA"/>
</dbReference>
<proteinExistence type="predicted"/>
<gene>
    <name evidence="2" type="ORF">TrLO_g11312</name>
</gene>
<evidence type="ECO:0000256" key="1">
    <source>
        <dbReference type="SAM" id="SignalP"/>
    </source>
</evidence>
<feature type="chain" id="PRO_5040774281" evidence="1">
    <location>
        <begin position="19"/>
        <end position="189"/>
    </location>
</feature>
<accession>A0A9W6ZPS8</accession>
<organism evidence="2 3">
    <name type="scientific">Triparma laevis f. longispina</name>
    <dbReference type="NCBI Taxonomy" id="1714387"/>
    <lineage>
        <taxon>Eukaryota</taxon>
        <taxon>Sar</taxon>
        <taxon>Stramenopiles</taxon>
        <taxon>Ochrophyta</taxon>
        <taxon>Bolidophyceae</taxon>
        <taxon>Parmales</taxon>
        <taxon>Triparmaceae</taxon>
        <taxon>Triparma</taxon>
    </lineage>
</organism>
<dbReference type="AlphaFoldDB" id="A0A9W6ZPS8"/>
<protein>
    <submittedName>
        <fullName evidence="2">Uncharacterized protein</fullName>
    </submittedName>
</protein>
<keyword evidence="3" id="KW-1185">Reference proteome</keyword>
<comment type="caution">
    <text evidence="2">The sequence shown here is derived from an EMBL/GenBank/DDBJ whole genome shotgun (WGS) entry which is preliminary data.</text>
</comment>
<feature type="signal peptide" evidence="1">
    <location>
        <begin position="1"/>
        <end position="18"/>
    </location>
</feature>
<sequence length="189" mass="20724">MKLPAFLPFALFFKTAAAGGPLCTSQADCDALEQAEGCWITCDFPPEGSEEDSAFCNTQCESDIIHITSEPVCETEEDCPSDAGQYCGYSCLDSQCALWCEDDALPTSCSKDEDCEDYQTCWNEVCSDNVYLESEPCESDEDCEDGKKCSEGKRMLKGKRRKLFGGMGEGHEGHGHGMNDETQGYCIDV</sequence>
<evidence type="ECO:0000313" key="2">
    <source>
        <dbReference type="EMBL" id="GMH56976.1"/>
    </source>
</evidence>
<dbReference type="Proteomes" id="UP001165122">
    <property type="component" value="Unassembled WGS sequence"/>
</dbReference>
<name>A0A9W6ZPS8_9STRA</name>